<evidence type="ECO:0000256" key="1">
    <source>
        <dbReference type="ARBA" id="ARBA00004141"/>
    </source>
</evidence>
<evidence type="ECO:0000256" key="5">
    <source>
        <dbReference type="RuleBase" id="RU363032"/>
    </source>
</evidence>
<feature type="transmembrane region" description="Helical" evidence="5">
    <location>
        <begin position="295"/>
        <end position="316"/>
    </location>
</feature>
<keyword evidence="5" id="KW-0813">Transport</keyword>
<dbReference type="Pfam" id="PF12911">
    <property type="entry name" value="OppC_N"/>
    <property type="match status" value="1"/>
</dbReference>
<dbReference type="AlphaFoldDB" id="A0A6B1G982"/>
<keyword evidence="4 5" id="KW-0472">Membrane</keyword>
<name>A0A6B1G982_9CHLR</name>
<dbReference type="Gene3D" id="1.10.3720.10">
    <property type="entry name" value="MetI-like"/>
    <property type="match status" value="1"/>
</dbReference>
<feature type="transmembrane region" description="Helical" evidence="5">
    <location>
        <begin position="47"/>
        <end position="69"/>
    </location>
</feature>
<dbReference type="PROSITE" id="PS50928">
    <property type="entry name" value="ABC_TM1"/>
    <property type="match status" value="1"/>
</dbReference>
<comment type="subcellular location">
    <subcellularLocation>
        <location evidence="5">Cell membrane</location>
        <topology evidence="5">Multi-pass membrane protein</topology>
    </subcellularLocation>
    <subcellularLocation>
        <location evidence="1">Membrane</location>
        <topology evidence="1">Multi-pass membrane protein</topology>
    </subcellularLocation>
</comment>
<comment type="caution">
    <text evidence="8">The sequence shown here is derived from an EMBL/GenBank/DDBJ whole genome shotgun (WGS) entry which is preliminary data.</text>
</comment>
<evidence type="ECO:0000313" key="8">
    <source>
        <dbReference type="EMBL" id="MYH63906.1"/>
    </source>
</evidence>
<dbReference type="InterPro" id="IPR000515">
    <property type="entry name" value="MetI-like"/>
</dbReference>
<accession>A0A6B1G982</accession>
<dbReference type="CDD" id="cd06261">
    <property type="entry name" value="TM_PBP2"/>
    <property type="match status" value="1"/>
</dbReference>
<keyword evidence="2 5" id="KW-0812">Transmembrane</keyword>
<evidence type="ECO:0000256" key="3">
    <source>
        <dbReference type="ARBA" id="ARBA00022989"/>
    </source>
</evidence>
<evidence type="ECO:0000256" key="6">
    <source>
        <dbReference type="SAM" id="MobiDB-lite"/>
    </source>
</evidence>
<feature type="non-terminal residue" evidence="8">
    <location>
        <position position="343"/>
    </location>
</feature>
<proteinExistence type="inferred from homology"/>
<evidence type="ECO:0000259" key="7">
    <source>
        <dbReference type="PROSITE" id="PS50928"/>
    </source>
</evidence>
<dbReference type="InterPro" id="IPR025966">
    <property type="entry name" value="OppC_N"/>
</dbReference>
<feature type="region of interest" description="Disordered" evidence="6">
    <location>
        <begin position="1"/>
        <end position="25"/>
    </location>
</feature>
<dbReference type="SUPFAM" id="SSF161098">
    <property type="entry name" value="MetI-like"/>
    <property type="match status" value="1"/>
</dbReference>
<keyword evidence="3 5" id="KW-1133">Transmembrane helix</keyword>
<dbReference type="GO" id="GO:0055085">
    <property type="term" value="P:transmembrane transport"/>
    <property type="evidence" value="ECO:0007669"/>
    <property type="project" value="InterPro"/>
</dbReference>
<organism evidence="8">
    <name type="scientific">Caldilineaceae bacterium SB0675_bin_29</name>
    <dbReference type="NCBI Taxonomy" id="2605266"/>
    <lineage>
        <taxon>Bacteria</taxon>
        <taxon>Bacillati</taxon>
        <taxon>Chloroflexota</taxon>
        <taxon>Caldilineae</taxon>
        <taxon>Caldilineales</taxon>
        <taxon>Caldilineaceae</taxon>
    </lineage>
</organism>
<dbReference type="InterPro" id="IPR035906">
    <property type="entry name" value="MetI-like_sf"/>
</dbReference>
<feature type="compositionally biased region" description="Polar residues" evidence="6">
    <location>
        <begin position="1"/>
        <end position="20"/>
    </location>
</feature>
<gene>
    <name evidence="8" type="ORF">F4148_19895</name>
</gene>
<sequence length="343" mass="38028">MSENVQSEEGQESGDSPSEVDSSREKQALYTASQSQLILRRFKRHKLAQAAMILLALLYVVAALGEFIAPYETKHDFKGFVYAPPAKIHLFDEDGFRGPFGCGVKGGRDEQYNRVFEEVKEEKYSVKFFVSGDSYKMWGLFETDRHLFGVEEGGQLFLFGTDRLGRDLFSRVIYGTRISLTIGLVGVFLSFVFGLVIGGISGYFGGLIDEVIQRLIDLLVSIPQLPLWRALAAAVPRDWESIQTYFAITIVLSIVGWAGLARTVRGRLLSLREEDFTIAARVSGVSEWRIITKHLLPLFASYIVVAITLAVPGMIIGETSLSFIGLGIQPPAVSWGTLLQDAQ</sequence>
<dbReference type="EMBL" id="VYDA01000703">
    <property type="protein sequence ID" value="MYH63906.1"/>
    <property type="molecule type" value="Genomic_DNA"/>
</dbReference>
<evidence type="ECO:0000256" key="2">
    <source>
        <dbReference type="ARBA" id="ARBA00022692"/>
    </source>
</evidence>
<feature type="transmembrane region" description="Helical" evidence="5">
    <location>
        <begin position="242"/>
        <end position="260"/>
    </location>
</feature>
<dbReference type="PANTHER" id="PTHR43839">
    <property type="entry name" value="OPPC IN A BINDING PROTEIN-DEPENDENT TRANSPORT SYSTEM"/>
    <property type="match status" value="1"/>
</dbReference>
<feature type="domain" description="ABC transmembrane type-1" evidence="7">
    <location>
        <begin position="176"/>
        <end position="343"/>
    </location>
</feature>
<dbReference type="PANTHER" id="PTHR43839:SF3">
    <property type="entry name" value="OLIGOPEPTIDE ABC TRANSPORTER, PERMEASE PROTEIN"/>
    <property type="match status" value="1"/>
</dbReference>
<dbReference type="Pfam" id="PF00528">
    <property type="entry name" value="BPD_transp_1"/>
    <property type="match status" value="1"/>
</dbReference>
<dbReference type="GO" id="GO:0005886">
    <property type="term" value="C:plasma membrane"/>
    <property type="evidence" value="ECO:0007669"/>
    <property type="project" value="UniProtKB-SubCell"/>
</dbReference>
<feature type="transmembrane region" description="Helical" evidence="5">
    <location>
        <begin position="178"/>
        <end position="204"/>
    </location>
</feature>
<comment type="similarity">
    <text evidence="5">Belongs to the binding-protein-dependent transport system permease family.</text>
</comment>
<protein>
    <submittedName>
        <fullName evidence="8">ABC transporter permease</fullName>
    </submittedName>
</protein>
<evidence type="ECO:0000256" key="4">
    <source>
        <dbReference type="ARBA" id="ARBA00023136"/>
    </source>
</evidence>
<reference evidence="8" key="1">
    <citation type="submission" date="2019-09" db="EMBL/GenBank/DDBJ databases">
        <title>Characterisation of the sponge microbiome using genome-centric metagenomics.</title>
        <authorList>
            <person name="Engelberts J.P."/>
            <person name="Robbins S.J."/>
            <person name="De Goeij J.M."/>
            <person name="Aranda M."/>
            <person name="Bell S.C."/>
            <person name="Webster N.S."/>
        </authorList>
    </citation>
    <scope>NUCLEOTIDE SEQUENCE</scope>
    <source>
        <strain evidence="8">SB0675_bin_29</strain>
    </source>
</reference>